<feature type="transmembrane region" description="Helical" evidence="2">
    <location>
        <begin position="80"/>
        <end position="100"/>
    </location>
</feature>
<sequence length="121" mass="13668">MLFRILLLCLLGGFILPAMATQSHSNKALQSVEKKVIELERSMAILQVSTASSDDYQTLETQIEQLAATVKESSQATDRINFLTNLVFLLFVALLVSLFFQRRQARQLTRLLDVKQKEIAP</sequence>
<dbReference type="Proteomes" id="UP001379949">
    <property type="component" value="Unassembled WGS sequence"/>
</dbReference>
<keyword evidence="1" id="KW-0175">Coiled coil</keyword>
<comment type="caution">
    <text evidence="4">The sequence shown here is derived from an EMBL/GenBank/DDBJ whole genome shotgun (WGS) entry which is preliminary data.</text>
</comment>
<keyword evidence="2" id="KW-0472">Membrane</keyword>
<evidence type="ECO:0000256" key="2">
    <source>
        <dbReference type="SAM" id="Phobius"/>
    </source>
</evidence>
<dbReference type="RefSeq" id="WP_341567623.1">
    <property type="nucleotide sequence ID" value="NZ_JBAKAR010000011.1"/>
</dbReference>
<name>A0ABU9G6E0_9GAMM</name>
<dbReference type="EMBL" id="JBAKAR010000011">
    <property type="protein sequence ID" value="MEL0614058.1"/>
    <property type="molecule type" value="Genomic_DNA"/>
</dbReference>
<evidence type="ECO:0000313" key="4">
    <source>
        <dbReference type="EMBL" id="MEL0614058.1"/>
    </source>
</evidence>
<feature type="coiled-coil region" evidence="1">
    <location>
        <begin position="29"/>
        <end position="76"/>
    </location>
</feature>
<keyword evidence="2" id="KW-0812">Transmembrane</keyword>
<evidence type="ECO:0000313" key="5">
    <source>
        <dbReference type="Proteomes" id="UP001379949"/>
    </source>
</evidence>
<keyword evidence="2" id="KW-1133">Transmembrane helix</keyword>
<proteinExistence type="predicted"/>
<reference evidence="4 5" key="1">
    <citation type="submission" date="2024-02" db="EMBL/GenBank/DDBJ databases">
        <title>Bacteria isolated from the canopy kelp, Nereocystis luetkeana.</title>
        <authorList>
            <person name="Pfister C.A."/>
            <person name="Younker I.T."/>
            <person name="Light S.H."/>
        </authorList>
    </citation>
    <scope>NUCLEOTIDE SEQUENCE [LARGE SCALE GENOMIC DNA]</scope>
    <source>
        <strain evidence="4 5">TI.4.07</strain>
    </source>
</reference>
<keyword evidence="5" id="KW-1185">Reference proteome</keyword>
<keyword evidence="3" id="KW-0732">Signal</keyword>
<evidence type="ECO:0000256" key="3">
    <source>
        <dbReference type="SAM" id="SignalP"/>
    </source>
</evidence>
<protein>
    <submittedName>
        <fullName evidence="4">Uncharacterized protein</fullName>
    </submittedName>
</protein>
<evidence type="ECO:0000256" key="1">
    <source>
        <dbReference type="SAM" id="Coils"/>
    </source>
</evidence>
<feature type="chain" id="PRO_5046788177" evidence="3">
    <location>
        <begin position="21"/>
        <end position="121"/>
    </location>
</feature>
<feature type="signal peptide" evidence="3">
    <location>
        <begin position="1"/>
        <end position="20"/>
    </location>
</feature>
<accession>A0ABU9G6E0</accession>
<gene>
    <name evidence="4" type="ORF">V6242_12965</name>
</gene>
<organism evidence="4 5">
    <name type="scientific">Marinomonas arenicola</name>
    <dbReference type="NCBI Taxonomy" id="569601"/>
    <lineage>
        <taxon>Bacteria</taxon>
        <taxon>Pseudomonadati</taxon>
        <taxon>Pseudomonadota</taxon>
        <taxon>Gammaproteobacteria</taxon>
        <taxon>Oceanospirillales</taxon>
        <taxon>Oceanospirillaceae</taxon>
        <taxon>Marinomonas</taxon>
    </lineage>
</organism>